<dbReference type="AlphaFoldDB" id="A0A089M8W0"/>
<dbReference type="STRING" id="189425.PGRAT_09810"/>
<keyword evidence="3" id="KW-1185">Reference proteome</keyword>
<gene>
    <name evidence="2" type="ORF">PGRAT_09810</name>
</gene>
<organism evidence="2 3">
    <name type="scientific">Paenibacillus graminis</name>
    <dbReference type="NCBI Taxonomy" id="189425"/>
    <lineage>
        <taxon>Bacteria</taxon>
        <taxon>Bacillati</taxon>
        <taxon>Bacillota</taxon>
        <taxon>Bacilli</taxon>
        <taxon>Bacillales</taxon>
        <taxon>Paenibacillaceae</taxon>
        <taxon>Paenibacillus</taxon>
    </lineage>
</organism>
<dbReference type="KEGG" id="pgm:PGRAT_09810"/>
<sequence>MKQGAFDSHQGITGNRVQLPSGPATVRKSQLSTGHSVAPGKTKASDDPEPGDLPCLRTHDSTRIGAVYEWMER</sequence>
<accession>A0A089M8W0</accession>
<evidence type="ECO:0000256" key="1">
    <source>
        <dbReference type="SAM" id="MobiDB-lite"/>
    </source>
</evidence>
<reference evidence="2 3" key="1">
    <citation type="submission" date="2014-08" db="EMBL/GenBank/DDBJ databases">
        <title>Comparative genomics of the Paenibacillus odorifer group.</title>
        <authorList>
            <person name="den Bakker H.C."/>
            <person name="Tsai Y.-C."/>
            <person name="Martin N."/>
            <person name="Korlach J."/>
            <person name="Wiedmann M."/>
        </authorList>
    </citation>
    <scope>NUCLEOTIDE SEQUENCE [LARGE SCALE GENOMIC DNA]</scope>
    <source>
        <strain evidence="2 3">DSM 15220</strain>
    </source>
</reference>
<name>A0A089M8W0_9BACL</name>
<protein>
    <submittedName>
        <fullName evidence="2">Uncharacterized protein</fullName>
    </submittedName>
</protein>
<dbReference type="HOGENOM" id="CLU_2701255_0_0_9"/>
<proteinExistence type="predicted"/>
<dbReference type="Proteomes" id="UP000029500">
    <property type="component" value="Chromosome"/>
</dbReference>
<dbReference type="EMBL" id="CP009287">
    <property type="protein sequence ID" value="AIQ67888.1"/>
    <property type="molecule type" value="Genomic_DNA"/>
</dbReference>
<evidence type="ECO:0000313" key="2">
    <source>
        <dbReference type="EMBL" id="AIQ67888.1"/>
    </source>
</evidence>
<evidence type="ECO:0000313" key="3">
    <source>
        <dbReference type="Proteomes" id="UP000029500"/>
    </source>
</evidence>
<feature type="region of interest" description="Disordered" evidence="1">
    <location>
        <begin position="1"/>
        <end position="58"/>
    </location>
</feature>